<keyword evidence="2" id="KW-0812">Transmembrane</keyword>
<comment type="caution">
    <text evidence="3">The sequence shown here is derived from an EMBL/GenBank/DDBJ whole genome shotgun (WGS) entry which is preliminary data.</text>
</comment>
<keyword evidence="2" id="KW-1133">Transmembrane helix</keyword>
<feature type="compositionally biased region" description="Basic and acidic residues" evidence="1">
    <location>
        <begin position="131"/>
        <end position="141"/>
    </location>
</feature>
<evidence type="ECO:0000313" key="4">
    <source>
        <dbReference type="Proteomes" id="UP001419268"/>
    </source>
</evidence>
<reference evidence="3 4" key="1">
    <citation type="submission" date="2024-01" db="EMBL/GenBank/DDBJ databases">
        <title>Genome assemblies of Stephania.</title>
        <authorList>
            <person name="Yang L."/>
        </authorList>
    </citation>
    <scope>NUCLEOTIDE SEQUENCE [LARGE SCALE GENOMIC DNA]</scope>
    <source>
        <strain evidence="3">JXDWG</strain>
        <tissue evidence="3">Leaf</tissue>
    </source>
</reference>
<proteinExistence type="predicted"/>
<feature type="transmembrane region" description="Helical" evidence="2">
    <location>
        <begin position="69"/>
        <end position="90"/>
    </location>
</feature>
<gene>
    <name evidence="3" type="ORF">Scep_021551</name>
</gene>
<feature type="compositionally biased region" description="Basic and acidic residues" evidence="1">
    <location>
        <begin position="98"/>
        <end position="123"/>
    </location>
</feature>
<protein>
    <submittedName>
        <fullName evidence="3">Uncharacterized protein</fullName>
    </submittedName>
</protein>
<evidence type="ECO:0000313" key="3">
    <source>
        <dbReference type="EMBL" id="KAK9104707.1"/>
    </source>
</evidence>
<evidence type="ECO:0000256" key="1">
    <source>
        <dbReference type="SAM" id="MobiDB-lite"/>
    </source>
</evidence>
<keyword evidence="2" id="KW-0472">Membrane</keyword>
<organism evidence="3 4">
    <name type="scientific">Stephania cephalantha</name>
    <dbReference type="NCBI Taxonomy" id="152367"/>
    <lineage>
        <taxon>Eukaryota</taxon>
        <taxon>Viridiplantae</taxon>
        <taxon>Streptophyta</taxon>
        <taxon>Embryophyta</taxon>
        <taxon>Tracheophyta</taxon>
        <taxon>Spermatophyta</taxon>
        <taxon>Magnoliopsida</taxon>
        <taxon>Ranunculales</taxon>
        <taxon>Menispermaceae</taxon>
        <taxon>Menispermoideae</taxon>
        <taxon>Cissampelideae</taxon>
        <taxon>Stephania</taxon>
    </lineage>
</organism>
<dbReference type="Proteomes" id="UP001419268">
    <property type="component" value="Unassembled WGS sequence"/>
</dbReference>
<dbReference type="AlphaFoldDB" id="A0AAP0F6C3"/>
<feature type="region of interest" description="Disordered" evidence="1">
    <location>
        <begin position="98"/>
        <end position="141"/>
    </location>
</feature>
<dbReference type="EMBL" id="JBBNAG010000009">
    <property type="protein sequence ID" value="KAK9104707.1"/>
    <property type="molecule type" value="Genomic_DNA"/>
</dbReference>
<sequence>MCHVGATYGIGARLLKFGKTRSEASAPARGVKSSAEDTKARIVSEFPDSEIVVMAPDLASCAHPVFNSLALLVVFSPLLSITSLVALFFSEGVSERDGERRYVQREERKRERGEKREKREKAERKRRREKAKSERREWFFD</sequence>
<evidence type="ECO:0000256" key="2">
    <source>
        <dbReference type="SAM" id="Phobius"/>
    </source>
</evidence>
<accession>A0AAP0F6C3</accession>
<keyword evidence="4" id="KW-1185">Reference proteome</keyword>
<name>A0AAP0F6C3_9MAGN</name>